<keyword evidence="2" id="KW-1185">Reference proteome</keyword>
<accession>A0ACD5VFQ5</accession>
<evidence type="ECO:0000313" key="2">
    <source>
        <dbReference type="Proteomes" id="UP001732700"/>
    </source>
</evidence>
<evidence type="ECO:0000313" key="1">
    <source>
        <dbReference type="EnsemblPlants" id="AVESA.00010b.r2.3AG0417210.1.CDS.1"/>
    </source>
</evidence>
<reference evidence="1" key="2">
    <citation type="submission" date="2025-09" db="UniProtKB">
        <authorList>
            <consortium name="EnsemblPlants"/>
        </authorList>
    </citation>
    <scope>IDENTIFICATION</scope>
</reference>
<reference evidence="1" key="1">
    <citation type="submission" date="2021-05" db="EMBL/GenBank/DDBJ databases">
        <authorList>
            <person name="Scholz U."/>
            <person name="Mascher M."/>
            <person name="Fiebig A."/>
        </authorList>
    </citation>
    <scope>NUCLEOTIDE SEQUENCE [LARGE SCALE GENOMIC DNA]</scope>
</reference>
<organism evidence="1 2">
    <name type="scientific">Avena sativa</name>
    <name type="common">Oat</name>
    <dbReference type="NCBI Taxonomy" id="4498"/>
    <lineage>
        <taxon>Eukaryota</taxon>
        <taxon>Viridiplantae</taxon>
        <taxon>Streptophyta</taxon>
        <taxon>Embryophyta</taxon>
        <taxon>Tracheophyta</taxon>
        <taxon>Spermatophyta</taxon>
        <taxon>Magnoliopsida</taxon>
        <taxon>Liliopsida</taxon>
        <taxon>Poales</taxon>
        <taxon>Poaceae</taxon>
        <taxon>BOP clade</taxon>
        <taxon>Pooideae</taxon>
        <taxon>Poodae</taxon>
        <taxon>Poeae</taxon>
        <taxon>Poeae Chloroplast Group 1 (Aveneae type)</taxon>
        <taxon>Aveninae</taxon>
        <taxon>Avena</taxon>
    </lineage>
</organism>
<protein>
    <submittedName>
        <fullName evidence="1">Uncharacterized protein</fullName>
    </submittedName>
</protein>
<proteinExistence type="predicted"/>
<name>A0ACD5VFQ5_AVESA</name>
<dbReference type="Proteomes" id="UP001732700">
    <property type="component" value="Chromosome 3A"/>
</dbReference>
<sequence>MEPAATSFLVTRDPPPATKAPRLDQGQGTAQQGWARWAFPQLLCVLLAFAFAWGLRRAGYDLGLSGPATYLLAVLCFCLYKLELLRRDPGGDPAEAAHERRRIGLAAWAVSLGLGSTVALHAASAAPNLALMVALWVLAGLTMVLAFYLVFEARRGDSRTDDAGRWPEKDLHELSPELRV</sequence>
<dbReference type="EnsemblPlants" id="AVESA.00010b.r2.3AG0417210.1">
    <property type="protein sequence ID" value="AVESA.00010b.r2.3AG0417210.1.CDS.1"/>
    <property type="gene ID" value="AVESA.00010b.r2.3AG0417210"/>
</dbReference>